<evidence type="ECO:0000259" key="25">
    <source>
        <dbReference type="PROSITE" id="PS50125"/>
    </source>
</evidence>
<dbReference type="InterPro" id="IPR001054">
    <property type="entry name" value="A/G_cyclase"/>
</dbReference>
<dbReference type="Pfam" id="PF00211">
    <property type="entry name" value="Guanylate_cyc"/>
    <property type="match status" value="2"/>
</dbReference>
<evidence type="ECO:0000256" key="4">
    <source>
        <dbReference type="ARBA" id="ARBA00004141"/>
    </source>
</evidence>
<dbReference type="FunFam" id="3.30.70.1230:FF:000003">
    <property type="entry name" value="Adenylate cyclase"/>
    <property type="match status" value="1"/>
</dbReference>
<dbReference type="PANTHER" id="PTHR45627:SF9">
    <property type="entry name" value="ADENYLATE CYCLASE TYPE 7"/>
    <property type="match status" value="1"/>
</dbReference>
<evidence type="ECO:0000256" key="20">
    <source>
        <dbReference type="ARBA" id="ARBA00081226"/>
    </source>
</evidence>
<evidence type="ECO:0000256" key="9">
    <source>
        <dbReference type="ARBA" id="ARBA00022741"/>
    </source>
</evidence>
<gene>
    <name evidence="26" type="ORF">UY3_06906</name>
</gene>
<dbReference type="InterPro" id="IPR018297">
    <property type="entry name" value="A/G_cyclase_CS"/>
</dbReference>
<feature type="transmembrane region" description="Helical" evidence="24">
    <location>
        <begin position="454"/>
        <end position="471"/>
    </location>
</feature>
<evidence type="ECO:0000256" key="23">
    <source>
        <dbReference type="SAM" id="MobiDB-lite"/>
    </source>
</evidence>
<evidence type="ECO:0000256" key="12">
    <source>
        <dbReference type="ARBA" id="ARBA00022989"/>
    </source>
</evidence>
<dbReference type="CDD" id="cd07302">
    <property type="entry name" value="CHD"/>
    <property type="match status" value="2"/>
</dbReference>
<feature type="compositionally biased region" description="Polar residues" evidence="23">
    <location>
        <begin position="292"/>
        <end position="305"/>
    </location>
</feature>
<dbReference type="GO" id="GO:0046872">
    <property type="term" value="F:metal ion binding"/>
    <property type="evidence" value="ECO:0007669"/>
    <property type="project" value="UniProtKB-KW"/>
</dbReference>
<proteinExistence type="inferred from homology"/>
<evidence type="ECO:0000256" key="8">
    <source>
        <dbReference type="ARBA" id="ARBA00022737"/>
    </source>
</evidence>
<evidence type="ECO:0000313" key="26">
    <source>
        <dbReference type="EMBL" id="EMP35940.1"/>
    </source>
</evidence>
<evidence type="ECO:0000256" key="13">
    <source>
        <dbReference type="ARBA" id="ARBA00022998"/>
    </source>
</evidence>
<keyword evidence="12 24" id="KW-1133">Transmembrane helix</keyword>
<evidence type="ECO:0000256" key="16">
    <source>
        <dbReference type="ARBA" id="ARBA00023211"/>
    </source>
</evidence>
<dbReference type="Gene3D" id="3.30.70.1230">
    <property type="entry name" value="Nucleotide cyclase"/>
    <property type="match status" value="2"/>
</dbReference>
<dbReference type="EC" id="4.6.1.1" evidence="5"/>
<dbReference type="PROSITE" id="PS00452">
    <property type="entry name" value="GUANYLATE_CYCLASE_1"/>
    <property type="match status" value="1"/>
</dbReference>
<evidence type="ECO:0000256" key="11">
    <source>
        <dbReference type="ARBA" id="ARBA00022842"/>
    </source>
</evidence>
<dbReference type="SUPFAM" id="SSF55073">
    <property type="entry name" value="Nucleotide cyclase"/>
    <property type="match status" value="2"/>
</dbReference>
<feature type="domain" description="Guanylate cyclase" evidence="25">
    <location>
        <begin position="51"/>
        <end position="178"/>
    </location>
</feature>
<keyword evidence="6 24" id="KW-0812">Transmembrane</keyword>
<keyword evidence="17 22" id="KW-0456">Lyase</keyword>
<keyword evidence="10" id="KW-0067">ATP-binding</keyword>
<dbReference type="GO" id="GO:0005886">
    <property type="term" value="C:plasma membrane"/>
    <property type="evidence" value="ECO:0007669"/>
    <property type="project" value="InterPro"/>
</dbReference>
<comment type="subcellular location">
    <subcellularLocation>
        <location evidence="4">Membrane</location>
        <topology evidence="4">Multi-pass membrane protein</topology>
    </subcellularLocation>
</comment>
<dbReference type="GO" id="GO:0005524">
    <property type="term" value="F:ATP binding"/>
    <property type="evidence" value="ECO:0007669"/>
    <property type="project" value="UniProtKB-KW"/>
</dbReference>
<evidence type="ECO:0000256" key="17">
    <source>
        <dbReference type="ARBA" id="ARBA00023239"/>
    </source>
</evidence>
<comment type="similarity">
    <text evidence="22">Belongs to the adenylyl cyclase class-4/guanylyl cyclase family.</text>
</comment>
<dbReference type="GO" id="GO:0004016">
    <property type="term" value="F:adenylate cyclase activity"/>
    <property type="evidence" value="ECO:0007669"/>
    <property type="project" value="UniProtKB-EC"/>
</dbReference>
<dbReference type="InterPro" id="IPR029787">
    <property type="entry name" value="Nucleotide_cyclase"/>
</dbReference>
<keyword evidence="9" id="KW-0547">Nucleotide-binding</keyword>
<evidence type="ECO:0000256" key="22">
    <source>
        <dbReference type="RuleBase" id="RU000405"/>
    </source>
</evidence>
<keyword evidence="27" id="KW-1185">Reference proteome</keyword>
<evidence type="ECO:0000256" key="3">
    <source>
        <dbReference type="ARBA" id="ARBA00001946"/>
    </source>
</evidence>
<evidence type="ECO:0000256" key="2">
    <source>
        <dbReference type="ARBA" id="ARBA00001936"/>
    </source>
</evidence>
<protein>
    <recommendedName>
        <fullName evidence="18">Adenylate cyclase type 7</fullName>
        <ecNumber evidence="5">4.6.1.1</ecNumber>
    </recommendedName>
    <alternativeName>
        <fullName evidence="21">ATP pyrophosphate-lyase 7</fullName>
    </alternativeName>
    <alternativeName>
        <fullName evidence="19">Adenylate cyclase type VII</fullName>
    </alternativeName>
    <alternativeName>
        <fullName evidence="20">Adenylyl cyclase 7</fullName>
    </alternativeName>
</protein>
<dbReference type="EMBL" id="KB527134">
    <property type="protein sequence ID" value="EMP35940.1"/>
    <property type="molecule type" value="Genomic_DNA"/>
</dbReference>
<name>M7BJQ6_CHEMY</name>
<evidence type="ECO:0000256" key="15">
    <source>
        <dbReference type="ARBA" id="ARBA00023180"/>
    </source>
</evidence>
<dbReference type="Proteomes" id="UP000031443">
    <property type="component" value="Unassembled WGS sequence"/>
</dbReference>
<reference evidence="27" key="1">
    <citation type="journal article" date="2013" name="Nat. Genet.">
        <title>The draft genomes of soft-shell turtle and green sea turtle yield insights into the development and evolution of the turtle-specific body plan.</title>
        <authorList>
            <person name="Wang Z."/>
            <person name="Pascual-Anaya J."/>
            <person name="Zadissa A."/>
            <person name="Li W."/>
            <person name="Niimura Y."/>
            <person name="Huang Z."/>
            <person name="Li C."/>
            <person name="White S."/>
            <person name="Xiong Z."/>
            <person name="Fang D."/>
            <person name="Wang B."/>
            <person name="Ming Y."/>
            <person name="Chen Y."/>
            <person name="Zheng Y."/>
            <person name="Kuraku S."/>
            <person name="Pignatelli M."/>
            <person name="Herrero J."/>
            <person name="Beal K."/>
            <person name="Nozawa M."/>
            <person name="Li Q."/>
            <person name="Wang J."/>
            <person name="Zhang H."/>
            <person name="Yu L."/>
            <person name="Shigenobu S."/>
            <person name="Wang J."/>
            <person name="Liu J."/>
            <person name="Flicek P."/>
            <person name="Searle S."/>
            <person name="Wang J."/>
            <person name="Kuratani S."/>
            <person name="Yin Y."/>
            <person name="Aken B."/>
            <person name="Zhang G."/>
            <person name="Irie N."/>
        </authorList>
    </citation>
    <scope>NUCLEOTIDE SEQUENCE [LARGE SCALE GENOMIC DNA]</scope>
</reference>
<evidence type="ECO:0000256" key="1">
    <source>
        <dbReference type="ARBA" id="ARBA00001593"/>
    </source>
</evidence>
<dbReference type="AlphaFoldDB" id="M7BJQ6"/>
<feature type="region of interest" description="Disordered" evidence="23">
    <location>
        <begin position="268"/>
        <end position="308"/>
    </location>
</feature>
<dbReference type="PANTHER" id="PTHR45627">
    <property type="entry name" value="ADENYLATE CYCLASE TYPE 1"/>
    <property type="match status" value="1"/>
</dbReference>
<dbReference type="GO" id="GO:0007189">
    <property type="term" value="P:adenylate cyclase-activating G protein-coupled receptor signaling pathway"/>
    <property type="evidence" value="ECO:0007669"/>
    <property type="project" value="TreeGrafter"/>
</dbReference>
<dbReference type="FunFam" id="3.30.70.1230:FF:000012">
    <property type="entry name" value="Adenylate cyclase"/>
    <property type="match status" value="1"/>
</dbReference>
<evidence type="ECO:0000256" key="19">
    <source>
        <dbReference type="ARBA" id="ARBA00075879"/>
    </source>
</evidence>
<keyword evidence="8" id="KW-0677">Repeat</keyword>
<keyword evidence="13" id="KW-0115">cAMP biosynthesis</keyword>
<keyword evidence="16" id="KW-0464">Manganese</keyword>
<evidence type="ECO:0000256" key="7">
    <source>
        <dbReference type="ARBA" id="ARBA00022723"/>
    </source>
</evidence>
<dbReference type="SMART" id="SM00044">
    <property type="entry name" value="CYCc"/>
    <property type="match status" value="2"/>
</dbReference>
<feature type="transmembrane region" description="Helical" evidence="24">
    <location>
        <begin position="331"/>
        <end position="351"/>
    </location>
</feature>
<organism evidence="26 27">
    <name type="scientific">Chelonia mydas</name>
    <name type="common">Green sea-turtle</name>
    <name type="synonym">Chelonia agassizi</name>
    <dbReference type="NCBI Taxonomy" id="8469"/>
    <lineage>
        <taxon>Eukaryota</taxon>
        <taxon>Metazoa</taxon>
        <taxon>Chordata</taxon>
        <taxon>Craniata</taxon>
        <taxon>Vertebrata</taxon>
        <taxon>Euteleostomi</taxon>
        <taxon>Archelosauria</taxon>
        <taxon>Testudinata</taxon>
        <taxon>Testudines</taxon>
        <taxon>Cryptodira</taxon>
        <taxon>Durocryptodira</taxon>
        <taxon>Americhelydia</taxon>
        <taxon>Chelonioidea</taxon>
        <taxon>Cheloniidae</taxon>
        <taxon>Chelonia</taxon>
    </lineage>
</organism>
<evidence type="ECO:0000256" key="21">
    <source>
        <dbReference type="ARBA" id="ARBA00081429"/>
    </source>
</evidence>
<feature type="transmembrane region" description="Helical" evidence="24">
    <location>
        <begin position="383"/>
        <end position="407"/>
    </location>
</feature>
<dbReference type="GO" id="GO:0007193">
    <property type="term" value="P:adenylate cyclase-inhibiting G protein-coupled receptor signaling pathway"/>
    <property type="evidence" value="ECO:0007669"/>
    <property type="project" value="TreeGrafter"/>
</dbReference>
<feature type="transmembrane region" description="Helical" evidence="24">
    <location>
        <begin position="478"/>
        <end position="498"/>
    </location>
</feature>
<comment type="cofactor">
    <cofactor evidence="3">
        <name>Mg(2+)</name>
        <dbReference type="ChEBI" id="CHEBI:18420"/>
    </cofactor>
</comment>
<feature type="domain" description="Guanylate cyclase" evidence="25">
    <location>
        <begin position="601"/>
        <end position="746"/>
    </location>
</feature>
<dbReference type="InterPro" id="IPR009398">
    <property type="entry name" value="Adcy_conserved_dom"/>
</dbReference>
<evidence type="ECO:0000256" key="6">
    <source>
        <dbReference type="ARBA" id="ARBA00022692"/>
    </source>
</evidence>
<dbReference type="STRING" id="8469.M7BJQ6"/>
<evidence type="ECO:0000256" key="10">
    <source>
        <dbReference type="ARBA" id="ARBA00022840"/>
    </source>
</evidence>
<evidence type="ECO:0000256" key="14">
    <source>
        <dbReference type="ARBA" id="ARBA00023136"/>
    </source>
</evidence>
<keyword evidence="11" id="KW-0460">Magnesium</keyword>
<sequence>QESLLLSILPAHISMGMKLAIIERLKETNDDRQMHDNNFHNLYVKRHQNVSILYADIVGFTRLASDCSPKELVVMLNELFGKFDQIAKENECMRIKILGDCYYCVSGLPVSLPVHARNCVKMGLDICEAIKQVKEATGVDISMRVGIHSGNVLCGVIGLRKWQYDVWSHDVSLANRMESSGIPGRVHITEATLNHLGKAYEVEEGNGHLRDPYLKAMNIKTYLSKQQTLNNHLPKTRVNDGLKMRASVRMTRYLESWGAARPFAHLNHRESVSSDSSAPSGRRRKEIPLHSTGRQKTSDRNTSQKGRMEEDIYDEMMSTIEGLSSTKTTKLGLSFGVVAVIIVLILCVCFADKCLKCCSEQWPSMRHLCAISDKVETMPLVRLPLAVITIGALLMIAIFNLLLYSFLAMNQPAEKSRSINATGSSDEVVTFLATEKSTTVNSTGSYIKNISLPYYTYCCILGFIACSVFLRMSFELKVLLLSIAVTVYIIIFNTHHSLSAGCTNYTNTTKRLFMEDPILMINLYLALFYVTLILFSRQIEYYCRLDCLWKNKFKKEHEQFETMENVNRLLLENVLPAHVAAHFIGDKLNEDWYHQSYDCVCVMFASVPDFKVFYTECDVNKEGLECLRLLNEIIADFDELLLKPKFSGVEKIKTIGSTYMAAAGLSVAPGQENNQDQERQHAQIGIMVEYGIALMSKLDGINRHSFNNFRLRVGINHGPVIAGVIGARKPQYDIWGNTVNVASRMESTGELGKIQVTEETSKILQELGYSCECRGLINVKGKGELRTYFVCTDTAKSQGIGLN</sequence>
<keyword evidence="15" id="KW-0325">Glycoprotein</keyword>
<accession>M7BJQ6</accession>
<keyword evidence="14 24" id="KW-0472">Membrane</keyword>
<dbReference type="GO" id="GO:0006171">
    <property type="term" value="P:cAMP biosynthetic process"/>
    <property type="evidence" value="ECO:0007669"/>
    <property type="project" value="UniProtKB-KW"/>
</dbReference>
<feature type="non-terminal residue" evidence="26">
    <location>
        <position position="1"/>
    </location>
</feature>
<comment type="catalytic activity">
    <reaction evidence="1">
        <text>ATP = 3',5'-cyclic AMP + diphosphate</text>
        <dbReference type="Rhea" id="RHEA:15389"/>
        <dbReference type="ChEBI" id="CHEBI:30616"/>
        <dbReference type="ChEBI" id="CHEBI:33019"/>
        <dbReference type="ChEBI" id="CHEBI:58165"/>
        <dbReference type="EC" id="4.6.1.1"/>
    </reaction>
</comment>
<dbReference type="Pfam" id="PF06327">
    <property type="entry name" value="Adcy_cons_dom"/>
    <property type="match status" value="1"/>
</dbReference>
<dbReference type="GO" id="GO:0035556">
    <property type="term" value="P:intracellular signal transduction"/>
    <property type="evidence" value="ECO:0007669"/>
    <property type="project" value="InterPro"/>
</dbReference>
<dbReference type="PROSITE" id="PS50125">
    <property type="entry name" value="GUANYLATE_CYCLASE_2"/>
    <property type="match status" value="2"/>
</dbReference>
<evidence type="ECO:0000256" key="5">
    <source>
        <dbReference type="ARBA" id="ARBA00012201"/>
    </source>
</evidence>
<evidence type="ECO:0000313" key="27">
    <source>
        <dbReference type="Proteomes" id="UP000031443"/>
    </source>
</evidence>
<comment type="cofactor">
    <cofactor evidence="2">
        <name>Mn(2+)</name>
        <dbReference type="ChEBI" id="CHEBI:29035"/>
    </cofactor>
</comment>
<feature type="transmembrane region" description="Helical" evidence="24">
    <location>
        <begin position="518"/>
        <end position="535"/>
    </location>
</feature>
<evidence type="ECO:0000256" key="24">
    <source>
        <dbReference type="SAM" id="Phobius"/>
    </source>
</evidence>
<keyword evidence="7" id="KW-0479">Metal-binding</keyword>
<evidence type="ECO:0000256" key="18">
    <source>
        <dbReference type="ARBA" id="ARBA00070494"/>
    </source>
</evidence>